<dbReference type="Gene3D" id="3.30.420.10">
    <property type="entry name" value="Ribonuclease H-like superfamily/Ribonuclease H"/>
    <property type="match status" value="1"/>
</dbReference>
<keyword evidence="5" id="KW-1185">Reference proteome</keyword>
<dbReference type="Pfam" id="PF13518">
    <property type="entry name" value="HTH_28"/>
    <property type="match status" value="1"/>
</dbReference>
<reference evidence="3 5" key="1">
    <citation type="submission" date="2022-06" db="EMBL/GenBank/DDBJ databases">
        <title>Leptospira isolates from biofilms formed at urban environments.</title>
        <authorList>
            <person name="Ribeiro P.S."/>
            <person name="Sousa T."/>
            <person name="Carvalho N."/>
            <person name="Aburjaile F."/>
            <person name="Neves F."/>
            <person name="Oliveira D."/>
            <person name="Blanco L."/>
            <person name="Lima J."/>
            <person name="Costa F."/>
            <person name="Brenig B."/>
            <person name="Soares S."/>
            <person name="Ramos R."/>
            <person name="Goes-Neto A."/>
            <person name="Matiuzzi M."/>
            <person name="Azevedo V."/>
            <person name="Ristow P."/>
        </authorList>
    </citation>
    <scope>NUCLEOTIDE SEQUENCE</scope>
    <source>
        <strain evidence="2 5">VSF19</strain>
        <strain evidence="3">VSF20</strain>
    </source>
</reference>
<dbReference type="PROSITE" id="PS50994">
    <property type="entry name" value="INTEGRASE"/>
    <property type="match status" value="1"/>
</dbReference>
<sequence length="353" mass="41226">MTTTNTNVSTKAARRKLNLLELANELSNVSKACKIMGYSRQQFYEIRRNYQTFGSEGLIDRVSGATNPHPNRLSEELEKVILDYSLINPTHGSIRVAQQLNLKGHSVSSGGVRGVWTRTKLLTKHQRLLRLDQHLKEHPIELNENQIKLLEKFNPEYRDRHIQADFTGDLVAMDTFMVGTLKGIGRVYLQTVIDCHSRYAWGTLHTSKMPITAVQTLNNEVLPFFEDHNIPIKTILTDNGREYCGREDQHPFELFLQLEEIEHRTTKVRRPQSNGYVERLHRTLLDEHFRIAGRTNFYETVDEMEKDFQVYLKFYNNERSHQGRNMNGRTPYQVFLDGIRELKKVEDQYFKLS</sequence>
<dbReference type="EMBL" id="JAMQPL010000014">
    <property type="protein sequence ID" value="MCW7532208.1"/>
    <property type="molecule type" value="Genomic_DNA"/>
</dbReference>
<evidence type="ECO:0000313" key="5">
    <source>
        <dbReference type="Proteomes" id="UP001208912"/>
    </source>
</evidence>
<dbReference type="InterPro" id="IPR001584">
    <property type="entry name" value="Integrase_cat-core"/>
</dbReference>
<evidence type="ECO:0000313" key="4">
    <source>
        <dbReference type="Proteomes" id="UP001208540"/>
    </source>
</evidence>
<name>A0AAW5VRI0_9LEPT</name>
<comment type="caution">
    <text evidence="3">The sequence shown here is derived from an EMBL/GenBank/DDBJ whole genome shotgun (WGS) entry which is preliminary data.</text>
</comment>
<dbReference type="RefSeq" id="WP_265353445.1">
    <property type="nucleotide sequence ID" value="NZ_JAMQPL010000014.1"/>
</dbReference>
<dbReference type="InterPro" id="IPR009057">
    <property type="entry name" value="Homeodomain-like_sf"/>
</dbReference>
<dbReference type="PANTHER" id="PTHR42648">
    <property type="entry name" value="TRANSPOSASE, PUTATIVE-RELATED"/>
    <property type="match status" value="1"/>
</dbReference>
<dbReference type="NCBIfam" id="NF033577">
    <property type="entry name" value="transpos_IS481"/>
    <property type="match status" value="1"/>
</dbReference>
<dbReference type="Proteomes" id="UP001208912">
    <property type="component" value="Unassembled WGS sequence"/>
</dbReference>
<dbReference type="EMBL" id="JAMQPM010000014">
    <property type="protein sequence ID" value="MCW7528349.1"/>
    <property type="molecule type" value="Genomic_DNA"/>
</dbReference>
<dbReference type="InterPro" id="IPR012337">
    <property type="entry name" value="RNaseH-like_sf"/>
</dbReference>
<proteinExistence type="predicted"/>
<evidence type="ECO:0000313" key="3">
    <source>
        <dbReference type="EMBL" id="MCW7532208.1"/>
    </source>
</evidence>
<dbReference type="SUPFAM" id="SSF53098">
    <property type="entry name" value="Ribonuclease H-like"/>
    <property type="match status" value="1"/>
</dbReference>
<dbReference type="PANTHER" id="PTHR42648:SF12">
    <property type="entry name" value="BLL1855 PROTEIN"/>
    <property type="match status" value="1"/>
</dbReference>
<gene>
    <name evidence="2" type="ORF">ND861_18470</name>
    <name evidence="3" type="ORF">ND862_18470</name>
</gene>
<evidence type="ECO:0000259" key="1">
    <source>
        <dbReference type="PROSITE" id="PS50994"/>
    </source>
</evidence>
<accession>A0AAW5VRI0</accession>
<protein>
    <submittedName>
        <fullName evidence="3">IS481 family transposase</fullName>
    </submittedName>
</protein>
<dbReference type="InterPro" id="IPR047656">
    <property type="entry name" value="IS481-like_transpos"/>
</dbReference>
<dbReference type="GO" id="GO:0003676">
    <property type="term" value="F:nucleic acid binding"/>
    <property type="evidence" value="ECO:0007669"/>
    <property type="project" value="InterPro"/>
</dbReference>
<dbReference type="AlphaFoldDB" id="A0AAW5VRI0"/>
<dbReference type="InterPro" id="IPR039537">
    <property type="entry name" value="Retrotran_Ty1/copia-like"/>
</dbReference>
<dbReference type="Proteomes" id="UP001208540">
    <property type="component" value="Unassembled WGS sequence"/>
</dbReference>
<dbReference type="InterPro" id="IPR055247">
    <property type="entry name" value="InsJ-like_HTH"/>
</dbReference>
<dbReference type="Pfam" id="PF00665">
    <property type="entry name" value="rve"/>
    <property type="match status" value="1"/>
</dbReference>
<dbReference type="SUPFAM" id="SSF46689">
    <property type="entry name" value="Homeodomain-like"/>
    <property type="match status" value="1"/>
</dbReference>
<evidence type="ECO:0000313" key="2">
    <source>
        <dbReference type="EMBL" id="MCW7528349.1"/>
    </source>
</evidence>
<organism evidence="3 4">
    <name type="scientific">Leptospira soteropolitanensis</name>
    <dbReference type="NCBI Taxonomy" id="2950025"/>
    <lineage>
        <taxon>Bacteria</taxon>
        <taxon>Pseudomonadati</taxon>
        <taxon>Spirochaetota</taxon>
        <taxon>Spirochaetia</taxon>
        <taxon>Leptospirales</taxon>
        <taxon>Leptospiraceae</taxon>
        <taxon>Leptospira</taxon>
    </lineage>
</organism>
<dbReference type="GO" id="GO:0015074">
    <property type="term" value="P:DNA integration"/>
    <property type="evidence" value="ECO:0007669"/>
    <property type="project" value="InterPro"/>
</dbReference>
<dbReference type="InterPro" id="IPR036397">
    <property type="entry name" value="RNaseH_sf"/>
</dbReference>
<feature type="domain" description="Integrase catalytic" evidence="1">
    <location>
        <begin position="151"/>
        <end position="339"/>
    </location>
</feature>